<evidence type="ECO:0000313" key="2">
    <source>
        <dbReference type="EMBL" id="MBD1271311.1"/>
    </source>
</evidence>
<dbReference type="Proteomes" id="UP000587211">
    <property type="component" value="Unassembled WGS sequence"/>
</dbReference>
<protein>
    <submittedName>
        <fullName evidence="2 3">(2Fe-2S) ferredoxin</fullName>
    </submittedName>
</protein>
<accession>A0A8I0KHT8</accession>
<dbReference type="Gene3D" id="3.40.30.10">
    <property type="entry name" value="Glutaredoxin"/>
    <property type="match status" value="1"/>
</dbReference>
<dbReference type="InterPro" id="IPR036249">
    <property type="entry name" value="Thioredoxin-like_sf"/>
</dbReference>
<dbReference type="CDD" id="cd02980">
    <property type="entry name" value="TRX_Fd_family"/>
    <property type="match status" value="1"/>
</dbReference>
<reference evidence="2" key="2">
    <citation type="submission" date="2020-09" db="EMBL/GenBank/DDBJ databases">
        <title>Novel species in genus Aeromicrobium.</title>
        <authorList>
            <person name="Zhang G."/>
        </authorList>
    </citation>
    <scope>NUCLEOTIDE SEQUENCE</scope>
    <source>
        <strain evidence="2">SSW1-57</strain>
    </source>
</reference>
<dbReference type="Proteomes" id="UP000659061">
    <property type="component" value="Unassembled WGS sequence"/>
</dbReference>
<dbReference type="EMBL" id="JACWMT010000002">
    <property type="protein sequence ID" value="MBD1270557.1"/>
    <property type="molecule type" value="Genomic_DNA"/>
</dbReference>
<dbReference type="EMBL" id="JACBZN010000001">
    <property type="protein sequence ID" value="NYI37944.1"/>
    <property type="molecule type" value="Genomic_DNA"/>
</dbReference>
<gene>
    <name evidence="3" type="ORF">BJ975_001319</name>
    <name evidence="1" type="ORF">IDH50_09970</name>
    <name evidence="2" type="ORF">IDH50_13790</name>
</gene>
<comment type="caution">
    <text evidence="2">The sequence shown here is derived from an EMBL/GenBank/DDBJ whole genome shotgun (WGS) entry which is preliminary data.</text>
</comment>
<name>A0A8I0KHT8_9ACTN</name>
<reference evidence="3 4" key="1">
    <citation type="submission" date="2020-07" db="EMBL/GenBank/DDBJ databases">
        <title>Sequencing the genomes of 1000 actinobacteria strains.</title>
        <authorList>
            <person name="Klenk H.-P."/>
        </authorList>
    </citation>
    <scope>NUCLEOTIDE SEQUENCE [LARGE SCALE GENOMIC DNA]</scope>
    <source>
        <strain evidence="3 4">DSM 19087</strain>
    </source>
</reference>
<evidence type="ECO:0000313" key="5">
    <source>
        <dbReference type="Proteomes" id="UP000659061"/>
    </source>
</evidence>
<evidence type="ECO:0000313" key="1">
    <source>
        <dbReference type="EMBL" id="MBD1270557.1"/>
    </source>
</evidence>
<evidence type="ECO:0000313" key="4">
    <source>
        <dbReference type="Proteomes" id="UP000587211"/>
    </source>
</evidence>
<dbReference type="EMBL" id="JACWMT010000003">
    <property type="protein sequence ID" value="MBD1271311.1"/>
    <property type="molecule type" value="Genomic_DNA"/>
</dbReference>
<dbReference type="AlphaFoldDB" id="A0A8I0KHT8"/>
<sequence>MTVLVHVATALSDAARQGVLRRAATEAGARIAFLQGAEPTLVRVLDELHGEGVRELRLEPVSTDDLAFARSWVGRVAGHWLRAQVDPPILHFGDRTITGREAALTSSAWNAPPAHRHHLLLCRGPRCSAHGSDDTYRALVMALVQEGLTDSDVLMAQTGCLFPCNHGPVAVVHPEGAWYGPVGPDDAVRLVREHFAAGRPLDDLRIPGTTAPPEGAA</sequence>
<proteinExistence type="predicted"/>
<dbReference type="RefSeq" id="WP_179424401.1">
    <property type="nucleotide sequence ID" value="NZ_BAAAMP010000001.1"/>
</dbReference>
<evidence type="ECO:0000313" key="3">
    <source>
        <dbReference type="EMBL" id="NYI37944.1"/>
    </source>
</evidence>
<dbReference type="SUPFAM" id="SSF52833">
    <property type="entry name" value="Thioredoxin-like"/>
    <property type="match status" value="1"/>
</dbReference>
<keyword evidence="4" id="KW-1185">Reference proteome</keyword>
<organism evidence="2 5">
    <name type="scientific">Aeromicrobium tamlense</name>
    <dbReference type="NCBI Taxonomy" id="375541"/>
    <lineage>
        <taxon>Bacteria</taxon>
        <taxon>Bacillati</taxon>
        <taxon>Actinomycetota</taxon>
        <taxon>Actinomycetes</taxon>
        <taxon>Propionibacteriales</taxon>
        <taxon>Nocardioidaceae</taxon>
        <taxon>Aeromicrobium</taxon>
    </lineage>
</organism>